<reference evidence="1" key="1">
    <citation type="journal article" date="2014" name="Front. Microbiol.">
        <title>High frequency of phylogenetically diverse reductive dehalogenase-homologous genes in deep subseafloor sedimentary metagenomes.</title>
        <authorList>
            <person name="Kawai M."/>
            <person name="Futagami T."/>
            <person name="Toyoda A."/>
            <person name="Takaki Y."/>
            <person name="Nishi S."/>
            <person name="Hori S."/>
            <person name="Arai W."/>
            <person name="Tsubouchi T."/>
            <person name="Morono Y."/>
            <person name="Uchiyama I."/>
            <person name="Ito T."/>
            <person name="Fujiyama A."/>
            <person name="Inagaki F."/>
            <person name="Takami H."/>
        </authorList>
    </citation>
    <scope>NUCLEOTIDE SEQUENCE</scope>
    <source>
        <strain evidence="1">Expedition CK06-06</strain>
    </source>
</reference>
<comment type="caution">
    <text evidence="1">The sequence shown here is derived from an EMBL/GenBank/DDBJ whole genome shotgun (WGS) entry which is preliminary data.</text>
</comment>
<sequence>MDNEGEHWNSYLPGLYSTLLGKGHIQVKLYREIIPSGQNQI</sequence>
<accession>X1MKM3</accession>
<name>X1MKM3_9ZZZZ</name>
<gene>
    <name evidence="1" type="ORF">S06H3_18477</name>
    <name evidence="2" type="ORF">S06H3_58800</name>
</gene>
<organism evidence="1">
    <name type="scientific">marine sediment metagenome</name>
    <dbReference type="NCBI Taxonomy" id="412755"/>
    <lineage>
        <taxon>unclassified sequences</taxon>
        <taxon>metagenomes</taxon>
        <taxon>ecological metagenomes</taxon>
    </lineage>
</organism>
<evidence type="ECO:0000313" key="1">
    <source>
        <dbReference type="EMBL" id="GAI15260.1"/>
    </source>
</evidence>
<dbReference type="EMBL" id="BARV01009351">
    <property type="protein sequence ID" value="GAI15260.1"/>
    <property type="molecule type" value="Genomic_DNA"/>
</dbReference>
<proteinExistence type="predicted"/>
<protein>
    <submittedName>
        <fullName evidence="1">Uncharacterized protein</fullName>
    </submittedName>
</protein>
<dbReference type="AlphaFoldDB" id="X1MKM3"/>
<dbReference type="EMBL" id="BARV01038109">
    <property type="protein sequence ID" value="GAI57268.1"/>
    <property type="molecule type" value="Genomic_DNA"/>
</dbReference>
<evidence type="ECO:0000313" key="2">
    <source>
        <dbReference type="EMBL" id="GAI57268.1"/>
    </source>
</evidence>